<evidence type="ECO:0000313" key="2">
    <source>
        <dbReference type="EMBL" id="RKS68952.1"/>
    </source>
</evidence>
<comment type="caution">
    <text evidence="2">The sequence shown here is derived from an EMBL/GenBank/DDBJ whole genome shotgun (WGS) entry which is preliminary data.</text>
</comment>
<dbReference type="EMBL" id="RBWU01000007">
    <property type="protein sequence ID" value="RKS68952.1"/>
    <property type="molecule type" value="Genomic_DNA"/>
</dbReference>
<evidence type="ECO:0000313" key="3">
    <source>
        <dbReference type="Proteomes" id="UP000274601"/>
    </source>
</evidence>
<name>A0A495QB91_9ACTN</name>
<dbReference type="Proteomes" id="UP000274601">
    <property type="component" value="Unassembled WGS sequence"/>
</dbReference>
<accession>A0A495QB91</accession>
<organism evidence="2 3">
    <name type="scientific">Actinomadura pelletieri DSM 43383</name>
    <dbReference type="NCBI Taxonomy" id="1120940"/>
    <lineage>
        <taxon>Bacteria</taxon>
        <taxon>Bacillati</taxon>
        <taxon>Actinomycetota</taxon>
        <taxon>Actinomycetes</taxon>
        <taxon>Streptosporangiales</taxon>
        <taxon>Thermomonosporaceae</taxon>
        <taxon>Actinomadura</taxon>
    </lineage>
</organism>
<protein>
    <recommendedName>
        <fullName evidence="4">Sporulation related protein</fullName>
    </recommendedName>
</protein>
<feature type="signal peptide" evidence="1">
    <location>
        <begin position="1"/>
        <end position="21"/>
    </location>
</feature>
<evidence type="ECO:0000256" key="1">
    <source>
        <dbReference type="SAM" id="SignalP"/>
    </source>
</evidence>
<gene>
    <name evidence="2" type="ORF">BZB76_6090</name>
</gene>
<keyword evidence="3" id="KW-1185">Reference proteome</keyword>
<reference evidence="2 3" key="1">
    <citation type="submission" date="2018-10" db="EMBL/GenBank/DDBJ databases">
        <title>Genomic Encyclopedia of Archaeal and Bacterial Type Strains, Phase II (KMG-II): from individual species to whole genera.</title>
        <authorList>
            <person name="Goeker M."/>
        </authorList>
    </citation>
    <scope>NUCLEOTIDE SEQUENCE [LARGE SCALE GENOMIC DNA]</scope>
    <source>
        <strain evidence="2 3">DSM 43383</strain>
    </source>
</reference>
<proteinExistence type="predicted"/>
<evidence type="ECO:0008006" key="4">
    <source>
        <dbReference type="Google" id="ProtNLM"/>
    </source>
</evidence>
<dbReference type="AlphaFoldDB" id="A0A495QB91"/>
<sequence>MIAIMRMRTMFTMVAAIGATAAPAGCGGDGSKASPTATVTVTVTADPAGGPAIRPTGRQLTAAQVLTGLRRVGMPIKVAVVYTARTDPNGHLGRPRQYTSKAACTDRRVPAAKASSAERGSVERGCGVEVYPTETGARARSEYIQQTLGALGGVAGSEYHYVRGGVLLRVSGFLTPGQAKQYETALARVTG</sequence>
<keyword evidence="1" id="KW-0732">Signal</keyword>
<feature type="chain" id="PRO_5019863260" description="Sporulation related protein" evidence="1">
    <location>
        <begin position="22"/>
        <end position="191"/>
    </location>
</feature>